<dbReference type="InterPro" id="IPR000719">
    <property type="entry name" value="Prot_kinase_dom"/>
</dbReference>
<evidence type="ECO:0000259" key="9">
    <source>
        <dbReference type="PROSITE" id="PS50011"/>
    </source>
</evidence>
<dbReference type="Gene3D" id="3.30.200.20">
    <property type="entry name" value="Phosphorylase Kinase, domain 1"/>
    <property type="match status" value="1"/>
</dbReference>
<dbReference type="Gene3D" id="1.10.510.10">
    <property type="entry name" value="Transferase(Phosphotransferase) domain 1"/>
    <property type="match status" value="1"/>
</dbReference>
<organism evidence="10 11">
    <name type="scientific">Lophium mytilinum</name>
    <dbReference type="NCBI Taxonomy" id="390894"/>
    <lineage>
        <taxon>Eukaryota</taxon>
        <taxon>Fungi</taxon>
        <taxon>Dikarya</taxon>
        <taxon>Ascomycota</taxon>
        <taxon>Pezizomycotina</taxon>
        <taxon>Dothideomycetes</taxon>
        <taxon>Pleosporomycetidae</taxon>
        <taxon>Mytilinidiales</taxon>
        <taxon>Mytilinidiaceae</taxon>
        <taxon>Lophium</taxon>
    </lineage>
</organism>
<feature type="domain" description="Protein kinase" evidence="9">
    <location>
        <begin position="27"/>
        <end position="338"/>
    </location>
</feature>
<keyword evidence="5 10" id="KW-0418">Kinase</keyword>
<dbReference type="AlphaFoldDB" id="A0A6A6QNX3"/>
<comment type="catalytic activity">
    <reaction evidence="8">
        <text>L-seryl-[protein] + ATP = O-phospho-L-seryl-[protein] + ADP + H(+)</text>
        <dbReference type="Rhea" id="RHEA:17989"/>
        <dbReference type="Rhea" id="RHEA-COMP:9863"/>
        <dbReference type="Rhea" id="RHEA-COMP:11604"/>
        <dbReference type="ChEBI" id="CHEBI:15378"/>
        <dbReference type="ChEBI" id="CHEBI:29999"/>
        <dbReference type="ChEBI" id="CHEBI:30616"/>
        <dbReference type="ChEBI" id="CHEBI:83421"/>
        <dbReference type="ChEBI" id="CHEBI:456216"/>
        <dbReference type="EC" id="2.7.11.1"/>
    </reaction>
</comment>
<dbReference type="Pfam" id="PF00069">
    <property type="entry name" value="Pkinase"/>
    <property type="match status" value="1"/>
</dbReference>
<evidence type="ECO:0000256" key="6">
    <source>
        <dbReference type="ARBA" id="ARBA00022840"/>
    </source>
</evidence>
<reference evidence="10" key="1">
    <citation type="journal article" date="2020" name="Stud. Mycol.">
        <title>101 Dothideomycetes genomes: a test case for predicting lifestyles and emergence of pathogens.</title>
        <authorList>
            <person name="Haridas S."/>
            <person name="Albert R."/>
            <person name="Binder M."/>
            <person name="Bloem J."/>
            <person name="Labutti K."/>
            <person name="Salamov A."/>
            <person name="Andreopoulos B."/>
            <person name="Baker S."/>
            <person name="Barry K."/>
            <person name="Bills G."/>
            <person name="Bluhm B."/>
            <person name="Cannon C."/>
            <person name="Castanera R."/>
            <person name="Culley D."/>
            <person name="Daum C."/>
            <person name="Ezra D."/>
            <person name="Gonzalez J."/>
            <person name="Henrissat B."/>
            <person name="Kuo A."/>
            <person name="Liang C."/>
            <person name="Lipzen A."/>
            <person name="Lutzoni F."/>
            <person name="Magnuson J."/>
            <person name="Mondo S."/>
            <person name="Nolan M."/>
            <person name="Ohm R."/>
            <person name="Pangilinan J."/>
            <person name="Park H.-J."/>
            <person name="Ramirez L."/>
            <person name="Alfaro M."/>
            <person name="Sun H."/>
            <person name="Tritt A."/>
            <person name="Yoshinaga Y."/>
            <person name="Zwiers L.-H."/>
            <person name="Turgeon B."/>
            <person name="Goodwin S."/>
            <person name="Spatafora J."/>
            <person name="Crous P."/>
            <person name="Grigoriev I."/>
        </authorList>
    </citation>
    <scope>NUCLEOTIDE SEQUENCE</scope>
    <source>
        <strain evidence="10">CBS 269.34</strain>
    </source>
</reference>
<dbReference type="SUPFAM" id="SSF56112">
    <property type="entry name" value="Protein kinase-like (PK-like)"/>
    <property type="match status" value="1"/>
</dbReference>
<evidence type="ECO:0000256" key="7">
    <source>
        <dbReference type="ARBA" id="ARBA00047899"/>
    </source>
</evidence>
<dbReference type="EMBL" id="MU004192">
    <property type="protein sequence ID" value="KAF2493443.1"/>
    <property type="molecule type" value="Genomic_DNA"/>
</dbReference>
<dbReference type="CDD" id="cd00180">
    <property type="entry name" value="PKc"/>
    <property type="match status" value="1"/>
</dbReference>
<keyword evidence="4" id="KW-0547">Nucleotide-binding</keyword>
<dbReference type="GO" id="GO:0004674">
    <property type="term" value="F:protein serine/threonine kinase activity"/>
    <property type="evidence" value="ECO:0007669"/>
    <property type="project" value="UniProtKB-KW"/>
</dbReference>
<keyword evidence="2" id="KW-0723">Serine/threonine-protein kinase</keyword>
<dbReference type="PROSITE" id="PS50011">
    <property type="entry name" value="PROTEIN_KINASE_DOM"/>
    <property type="match status" value="1"/>
</dbReference>
<comment type="catalytic activity">
    <reaction evidence="7">
        <text>L-threonyl-[protein] + ATP = O-phospho-L-threonyl-[protein] + ADP + H(+)</text>
        <dbReference type="Rhea" id="RHEA:46608"/>
        <dbReference type="Rhea" id="RHEA-COMP:11060"/>
        <dbReference type="Rhea" id="RHEA-COMP:11605"/>
        <dbReference type="ChEBI" id="CHEBI:15378"/>
        <dbReference type="ChEBI" id="CHEBI:30013"/>
        <dbReference type="ChEBI" id="CHEBI:30616"/>
        <dbReference type="ChEBI" id="CHEBI:61977"/>
        <dbReference type="ChEBI" id="CHEBI:456216"/>
        <dbReference type="EC" id="2.7.11.1"/>
    </reaction>
</comment>
<dbReference type="PANTHER" id="PTHR43671">
    <property type="entry name" value="SERINE/THREONINE-PROTEIN KINASE NEK"/>
    <property type="match status" value="1"/>
</dbReference>
<dbReference type="EC" id="2.7.11.1" evidence="1"/>
<evidence type="ECO:0000256" key="3">
    <source>
        <dbReference type="ARBA" id="ARBA00022679"/>
    </source>
</evidence>
<proteinExistence type="predicted"/>
<keyword evidence="6" id="KW-0067">ATP-binding</keyword>
<dbReference type="InterPro" id="IPR050660">
    <property type="entry name" value="NEK_Ser/Thr_kinase"/>
</dbReference>
<evidence type="ECO:0000256" key="5">
    <source>
        <dbReference type="ARBA" id="ARBA00022777"/>
    </source>
</evidence>
<gene>
    <name evidence="10" type="ORF">BU16DRAFT_619770</name>
</gene>
<sequence length="925" mass="104786">MSGASEIWTKNFSSRHLQLSQKEKIPFEKGHVLGQGGVSTVYETKMGGIALAWKRTYTRVIGETQLNEMKILREMRRHQHIVELVGSYIRHGKTGGFHEVGLLIWPVAHCDFRIFLLELDKLRALVATNTLIELEDEEERTCQFLATLIPHQERFPKSPAEVYNAVIKRLCTAFGCIAHAIEYLHSNKVRHRDLKPDQILISRDGLWLTDFGWSKDVSNLSTSTSANGEVINRKYHSPERAQMQPAGRSEDIFSLGCIFLQMAYGVAQIPLQLLEELRGNGDKSFQANLGNVDKWIYQLRKGDSMKLRFLAAIVKDTLSKQPKDRPGAEEIIAVLKAIDALPIESDALVRCSFVHSCCSASRTMSSSSQSTKMRERSILKDKVEGFSDLSQLLYMIADNSLVRDYARAVSEAADKMLAERRHGLSISGGTAITSVERSSHGLSGNYTPKKWDTLYSTNRIPREPESYVNCKRSLKASQTGSITLFFNDQDDDQPFGKFQEVKQLCQYANLQDVALGLGAAGQRRVAWVDDRSIVLEENDGVSGGHVRKCQNPLTATGLLRHLSTPRFNNTQLPDADRRLIYIPNLDPNFIIALVETAPYHQVPALRDALRQYLAFETSMRVKAPPIGYPVFRMQLHIPFFVLTTCPMPTPCDRTIPAGQWVDISFLNGQTLNPVPGPKTIYKSRFSLMICGSDNQRWIAYAFEDRDSEDEAIEEDDCSYEVIQEDSIIADGTDANLPIWDPREYFLLTVERRGKNILEKWETLISAVESRINDYRSRHPDFFSPYLGIRGNGSTKHEKETFGWALRVVTLLSHLLEVLTRTIQTWERFRDPENGDIGYFYDSASLGSPNTKSESSGRFVQSTLGKIRDTFETLEERQRILQSLKQSCDDSIKLKYKVSVASQPGFHMEFHEINTYDSVEPDILHT</sequence>
<keyword evidence="11" id="KW-1185">Reference proteome</keyword>
<evidence type="ECO:0000313" key="10">
    <source>
        <dbReference type="EMBL" id="KAF2493443.1"/>
    </source>
</evidence>
<dbReference type="Proteomes" id="UP000799750">
    <property type="component" value="Unassembled WGS sequence"/>
</dbReference>
<dbReference type="PANTHER" id="PTHR43671:SF98">
    <property type="entry name" value="SERINE_THREONINE-PROTEIN KINASE NEK11"/>
    <property type="match status" value="1"/>
</dbReference>
<dbReference type="InterPro" id="IPR011009">
    <property type="entry name" value="Kinase-like_dom_sf"/>
</dbReference>
<keyword evidence="3" id="KW-0808">Transferase</keyword>
<evidence type="ECO:0000313" key="11">
    <source>
        <dbReference type="Proteomes" id="UP000799750"/>
    </source>
</evidence>
<dbReference type="OrthoDB" id="4062651at2759"/>
<evidence type="ECO:0000256" key="1">
    <source>
        <dbReference type="ARBA" id="ARBA00012513"/>
    </source>
</evidence>
<evidence type="ECO:0000256" key="4">
    <source>
        <dbReference type="ARBA" id="ARBA00022741"/>
    </source>
</evidence>
<accession>A0A6A6QNX3</accession>
<evidence type="ECO:0000256" key="8">
    <source>
        <dbReference type="ARBA" id="ARBA00048679"/>
    </source>
</evidence>
<protein>
    <recommendedName>
        <fullName evidence="1">non-specific serine/threonine protein kinase</fullName>
        <ecNumber evidence="1">2.7.11.1</ecNumber>
    </recommendedName>
</protein>
<name>A0A6A6QNX3_9PEZI</name>
<dbReference type="GO" id="GO:0005524">
    <property type="term" value="F:ATP binding"/>
    <property type="evidence" value="ECO:0007669"/>
    <property type="project" value="UniProtKB-KW"/>
</dbReference>
<evidence type="ECO:0000256" key="2">
    <source>
        <dbReference type="ARBA" id="ARBA00022527"/>
    </source>
</evidence>